<dbReference type="Proteomes" id="UP001218188">
    <property type="component" value="Unassembled WGS sequence"/>
</dbReference>
<gene>
    <name evidence="3" type="ORF">C8F04DRAFT_1276528</name>
</gene>
<feature type="compositionally biased region" description="Polar residues" evidence="1">
    <location>
        <begin position="65"/>
        <end position="75"/>
    </location>
</feature>
<dbReference type="AlphaFoldDB" id="A0AAD6WNF3"/>
<comment type="caution">
    <text evidence="3">The sequence shown here is derived from an EMBL/GenBank/DDBJ whole genome shotgun (WGS) entry which is preliminary data.</text>
</comment>
<evidence type="ECO:0000313" key="3">
    <source>
        <dbReference type="EMBL" id="KAJ7019207.1"/>
    </source>
</evidence>
<dbReference type="PANTHER" id="PTHR47585">
    <property type="match status" value="1"/>
</dbReference>
<accession>A0AAD6WNF3</accession>
<keyword evidence="4" id="KW-1185">Reference proteome</keyword>
<proteinExistence type="predicted"/>
<feature type="domain" description="Acyclic terpene utilisation N-terminal" evidence="2">
    <location>
        <begin position="97"/>
        <end position="273"/>
    </location>
</feature>
<name>A0AAD6WNF3_9AGAR</name>
<reference evidence="3" key="1">
    <citation type="submission" date="2023-03" db="EMBL/GenBank/DDBJ databases">
        <title>Massive genome expansion in bonnet fungi (Mycena s.s.) driven by repeated elements and novel gene families across ecological guilds.</title>
        <authorList>
            <consortium name="Lawrence Berkeley National Laboratory"/>
            <person name="Harder C.B."/>
            <person name="Miyauchi S."/>
            <person name="Viragh M."/>
            <person name="Kuo A."/>
            <person name="Thoen E."/>
            <person name="Andreopoulos B."/>
            <person name="Lu D."/>
            <person name="Skrede I."/>
            <person name="Drula E."/>
            <person name="Henrissat B."/>
            <person name="Morin E."/>
            <person name="Kohler A."/>
            <person name="Barry K."/>
            <person name="LaButti K."/>
            <person name="Morin E."/>
            <person name="Salamov A."/>
            <person name="Lipzen A."/>
            <person name="Mereny Z."/>
            <person name="Hegedus B."/>
            <person name="Baldrian P."/>
            <person name="Stursova M."/>
            <person name="Weitz H."/>
            <person name="Taylor A."/>
            <person name="Grigoriev I.V."/>
            <person name="Nagy L.G."/>
            <person name="Martin F."/>
            <person name="Kauserud H."/>
        </authorList>
    </citation>
    <scope>NUCLEOTIDE SEQUENCE</scope>
    <source>
        <strain evidence="3">CBHHK200</strain>
    </source>
</reference>
<dbReference type="EMBL" id="JARJCM010000302">
    <property type="protein sequence ID" value="KAJ7019207.1"/>
    <property type="molecule type" value="Genomic_DNA"/>
</dbReference>
<evidence type="ECO:0000313" key="4">
    <source>
        <dbReference type="Proteomes" id="UP001218188"/>
    </source>
</evidence>
<dbReference type="InterPro" id="IPR010839">
    <property type="entry name" value="AtuA_N"/>
</dbReference>
<protein>
    <recommendedName>
        <fullName evidence="2">Acyclic terpene utilisation N-terminal domain-containing protein</fullName>
    </recommendedName>
</protein>
<dbReference type="Pfam" id="PF07287">
    <property type="entry name" value="AtuA"/>
    <property type="match status" value="2"/>
</dbReference>
<feature type="domain" description="Acyclic terpene utilisation N-terminal" evidence="2">
    <location>
        <begin position="5"/>
        <end position="58"/>
    </location>
</feature>
<feature type="region of interest" description="Disordered" evidence="1">
    <location>
        <begin position="55"/>
        <end position="75"/>
    </location>
</feature>
<evidence type="ECO:0000259" key="2">
    <source>
        <dbReference type="Pfam" id="PF07287"/>
    </source>
</evidence>
<sequence length="365" mass="39553">MKRPVRIGGASGATSDRRLEFSQLVSAHPDDPVDVLMGDFMSEANMTSLAARKAEHGWDPHKASSALQRGTSAASRSSRKAGVGWIWASPLPKSSGAEGEVVIAKQKGRGGIVSVETCTAQLLYGIQGPRYFNSDVTAIVDNIRFTQIGENRVSMYGVESTPPPATTKVGITAHGGFQAEMHYLLVGVDIPAEARMFEQQVRHCLRADIPKFTLLDFQLLGTTTADPQTQASATATLRIVLQAKSAADLALNKFLRPIVDLVMSSYLGGYAKAVEHRVHMPDMERQPSAPSYKVGPVREFGETVRAPLGLVGHGRSGDKGSDSSVGGYRMKTLLAKEYNGKEVDRFELPHIHAVHFLLHDHLDRA</sequence>
<organism evidence="3 4">
    <name type="scientific">Mycena alexandri</name>
    <dbReference type="NCBI Taxonomy" id="1745969"/>
    <lineage>
        <taxon>Eukaryota</taxon>
        <taxon>Fungi</taxon>
        <taxon>Dikarya</taxon>
        <taxon>Basidiomycota</taxon>
        <taxon>Agaricomycotina</taxon>
        <taxon>Agaricomycetes</taxon>
        <taxon>Agaricomycetidae</taxon>
        <taxon>Agaricales</taxon>
        <taxon>Marasmiineae</taxon>
        <taxon>Mycenaceae</taxon>
        <taxon>Mycena</taxon>
    </lineage>
</organism>
<evidence type="ECO:0000256" key="1">
    <source>
        <dbReference type="SAM" id="MobiDB-lite"/>
    </source>
</evidence>
<dbReference type="PANTHER" id="PTHR47585:SF2">
    <property type="entry name" value="DUF1446 DOMAIN PROTEIN (AFU_ORTHOLOGUE AFUA_6G11420)"/>
    <property type="match status" value="1"/>
</dbReference>